<evidence type="ECO:0000256" key="1">
    <source>
        <dbReference type="SAM" id="MobiDB-lite"/>
    </source>
</evidence>
<gene>
    <name evidence="3" type="ORF">DUNSADRAFT_17086</name>
</gene>
<keyword evidence="2" id="KW-0472">Membrane</keyword>
<dbReference type="EMBL" id="MU070246">
    <property type="protein sequence ID" value="KAF5828790.1"/>
    <property type="molecule type" value="Genomic_DNA"/>
</dbReference>
<dbReference type="Proteomes" id="UP000815325">
    <property type="component" value="Unassembled WGS sequence"/>
</dbReference>
<protein>
    <submittedName>
        <fullName evidence="3">Uncharacterized protein</fullName>
    </submittedName>
</protein>
<feature type="non-terminal residue" evidence="3">
    <location>
        <position position="1"/>
    </location>
</feature>
<name>A0ABQ7G2G4_DUNSA</name>
<keyword evidence="2" id="KW-1133">Transmembrane helix</keyword>
<feature type="region of interest" description="Disordered" evidence="1">
    <location>
        <begin position="69"/>
        <end position="91"/>
    </location>
</feature>
<evidence type="ECO:0000256" key="2">
    <source>
        <dbReference type="SAM" id="Phobius"/>
    </source>
</evidence>
<evidence type="ECO:0000313" key="3">
    <source>
        <dbReference type="EMBL" id="KAF5828790.1"/>
    </source>
</evidence>
<feature type="compositionally biased region" description="Polar residues" evidence="1">
    <location>
        <begin position="69"/>
        <end position="79"/>
    </location>
</feature>
<feature type="transmembrane region" description="Helical" evidence="2">
    <location>
        <begin position="121"/>
        <end position="144"/>
    </location>
</feature>
<organism evidence="3 4">
    <name type="scientific">Dunaliella salina</name>
    <name type="common">Green alga</name>
    <name type="synonym">Protococcus salinus</name>
    <dbReference type="NCBI Taxonomy" id="3046"/>
    <lineage>
        <taxon>Eukaryota</taxon>
        <taxon>Viridiplantae</taxon>
        <taxon>Chlorophyta</taxon>
        <taxon>core chlorophytes</taxon>
        <taxon>Chlorophyceae</taxon>
        <taxon>CS clade</taxon>
        <taxon>Chlamydomonadales</taxon>
        <taxon>Dunaliellaceae</taxon>
        <taxon>Dunaliella</taxon>
    </lineage>
</organism>
<sequence length="155" mass="16315">GVAGAWEATDSSGLRPILVLLQLPNRVALVQDLLVQLQGAEPFEPSVVAAALYAHQLVAAGMPLDRSQHQWLHSPQQPHASGKSGGSAAGVTQAQQHAGELTFATAVAHCILRRLASKRGAFMDLSFWSFSGTVLLGLILALLVHELVEEAKAGP</sequence>
<keyword evidence="2" id="KW-0812">Transmembrane</keyword>
<proteinExistence type="predicted"/>
<accession>A0ABQ7G2G4</accession>
<comment type="caution">
    <text evidence="3">The sequence shown here is derived from an EMBL/GenBank/DDBJ whole genome shotgun (WGS) entry which is preliminary data.</text>
</comment>
<evidence type="ECO:0000313" key="4">
    <source>
        <dbReference type="Proteomes" id="UP000815325"/>
    </source>
</evidence>
<reference evidence="3" key="1">
    <citation type="submission" date="2017-08" db="EMBL/GenBank/DDBJ databases">
        <authorList>
            <person name="Polle J.E."/>
            <person name="Barry K."/>
            <person name="Cushman J."/>
            <person name="Schmutz J."/>
            <person name="Tran D."/>
            <person name="Hathwaick L.T."/>
            <person name="Yim W.C."/>
            <person name="Jenkins J."/>
            <person name="Mckie-Krisberg Z.M."/>
            <person name="Prochnik S."/>
            <person name="Lindquist E."/>
            <person name="Dockter R.B."/>
            <person name="Adam C."/>
            <person name="Molina H."/>
            <person name="Bunkerborg J."/>
            <person name="Jin E."/>
            <person name="Buchheim M."/>
            <person name="Magnuson J."/>
        </authorList>
    </citation>
    <scope>NUCLEOTIDE SEQUENCE</scope>
    <source>
        <strain evidence="3">CCAP 19/18</strain>
    </source>
</reference>
<keyword evidence="4" id="KW-1185">Reference proteome</keyword>